<dbReference type="AlphaFoldDB" id="A0A286GMA2"/>
<protein>
    <recommendedName>
        <fullName evidence="4">1,4-alpha-glucan branching enzyme</fullName>
    </recommendedName>
</protein>
<sequence length="101" mass="11688">MSKDYHSHVTTDHETIRKWAESRNGKPAAVEETHHGKDAGILRILFTEDADRGGLEEVPWDEFFRTFDDRNLAFLYQEATKGGGEPSRFHKFVDRDKHDEG</sequence>
<keyword evidence="3" id="KW-1185">Reference proteome</keyword>
<evidence type="ECO:0000256" key="1">
    <source>
        <dbReference type="SAM" id="MobiDB-lite"/>
    </source>
</evidence>
<dbReference type="Proteomes" id="UP000219621">
    <property type="component" value="Unassembled WGS sequence"/>
</dbReference>
<dbReference type="OrthoDB" id="9808866at2"/>
<evidence type="ECO:0000313" key="3">
    <source>
        <dbReference type="Proteomes" id="UP000219621"/>
    </source>
</evidence>
<feature type="region of interest" description="Disordered" evidence="1">
    <location>
        <begin position="1"/>
        <end position="35"/>
    </location>
</feature>
<dbReference type="RefSeq" id="WP_097279812.1">
    <property type="nucleotide sequence ID" value="NZ_OCNJ01000006.1"/>
</dbReference>
<feature type="region of interest" description="Disordered" evidence="1">
    <location>
        <begin position="81"/>
        <end position="101"/>
    </location>
</feature>
<dbReference type="EMBL" id="OCNJ01000006">
    <property type="protein sequence ID" value="SOD96657.1"/>
    <property type="molecule type" value="Genomic_DNA"/>
</dbReference>
<evidence type="ECO:0008006" key="4">
    <source>
        <dbReference type="Google" id="ProtNLM"/>
    </source>
</evidence>
<name>A0A286GMA2_9PROT</name>
<organism evidence="2 3">
    <name type="scientific">Caenispirillum bisanense</name>
    <dbReference type="NCBI Taxonomy" id="414052"/>
    <lineage>
        <taxon>Bacteria</taxon>
        <taxon>Pseudomonadati</taxon>
        <taxon>Pseudomonadota</taxon>
        <taxon>Alphaproteobacteria</taxon>
        <taxon>Rhodospirillales</taxon>
        <taxon>Novispirillaceae</taxon>
        <taxon>Caenispirillum</taxon>
    </lineage>
</organism>
<gene>
    <name evidence="2" type="ORF">SAMN05421508_10626</name>
</gene>
<proteinExistence type="predicted"/>
<accession>A0A286GMA2</accession>
<reference evidence="2 3" key="1">
    <citation type="submission" date="2017-09" db="EMBL/GenBank/DDBJ databases">
        <authorList>
            <person name="Ehlers B."/>
            <person name="Leendertz F.H."/>
        </authorList>
    </citation>
    <scope>NUCLEOTIDE SEQUENCE [LARGE SCALE GENOMIC DNA]</scope>
    <source>
        <strain evidence="2 3">USBA 140</strain>
    </source>
</reference>
<evidence type="ECO:0000313" key="2">
    <source>
        <dbReference type="EMBL" id="SOD96657.1"/>
    </source>
</evidence>
<feature type="compositionally biased region" description="Basic and acidic residues" evidence="1">
    <location>
        <begin position="87"/>
        <end position="101"/>
    </location>
</feature>